<dbReference type="PANTHER" id="PTHR43306">
    <property type="entry name" value="7,8-DIHYDRO-6-HYDROXYMETHYLPTERIN DIMETHYLTRANSFERASE"/>
    <property type="match status" value="1"/>
</dbReference>
<reference evidence="1" key="1">
    <citation type="journal article" date="2014" name="Front. Microbiol.">
        <title>High frequency of phylogenetically diverse reductive dehalogenase-homologous genes in deep subseafloor sedimentary metagenomes.</title>
        <authorList>
            <person name="Kawai M."/>
            <person name="Futagami T."/>
            <person name="Toyoda A."/>
            <person name="Takaki Y."/>
            <person name="Nishi S."/>
            <person name="Hori S."/>
            <person name="Arai W."/>
            <person name="Tsubouchi T."/>
            <person name="Morono Y."/>
            <person name="Uchiyama I."/>
            <person name="Ito T."/>
            <person name="Fujiyama A."/>
            <person name="Inagaki F."/>
            <person name="Takami H."/>
        </authorList>
    </citation>
    <scope>NUCLEOTIDE SEQUENCE</scope>
    <source>
        <strain evidence="1">Expedition CK06-06</strain>
    </source>
</reference>
<protein>
    <recommendedName>
        <fullName evidence="2">Radical SAM core domain-containing protein</fullName>
    </recommendedName>
</protein>
<accession>X1CA47</accession>
<name>X1CA47_9ZZZZ</name>
<dbReference type="AlphaFoldDB" id="X1CA47"/>
<dbReference type="EMBL" id="BART01020497">
    <property type="protein sequence ID" value="GAH04317.1"/>
    <property type="molecule type" value="Genomic_DNA"/>
</dbReference>
<proteinExistence type="predicted"/>
<dbReference type="PANTHER" id="PTHR43306:SF1">
    <property type="entry name" value="7,8-DIHYDRO-6-HYDROXYMETHYLPTERIN DIMETHYLTRANSFERASE"/>
    <property type="match status" value="1"/>
</dbReference>
<comment type="caution">
    <text evidence="1">The sequence shown here is derived from an EMBL/GenBank/DDBJ whole genome shotgun (WGS) entry which is preliminary data.</text>
</comment>
<sequence length="238" mass="27090">GLSVTLVMTIVEGINDDEIGEVIEFMHKTKGIAGLSLQPYFDEGKLFQEYDPLNHLTLPDILSKIEIQTKGLYNKNDFFPIPCPDPHCSACTFSYIDPETKEFTTIRRLVDIEDYLDFFTNSTLPSNAEIAIRDALEGLFSMATTPGSKELVEGYCVACGIDFSFSSIKSAFDEYIEHLKMITIKPFQSAWDLDVKRLMKCCIHEVLPDGKIIPFCAYNAIYRDNYDLKDYIKLRDET</sequence>
<evidence type="ECO:0008006" key="2">
    <source>
        <dbReference type="Google" id="ProtNLM"/>
    </source>
</evidence>
<organism evidence="1">
    <name type="scientific">marine sediment metagenome</name>
    <dbReference type="NCBI Taxonomy" id="412755"/>
    <lineage>
        <taxon>unclassified sequences</taxon>
        <taxon>metagenomes</taxon>
        <taxon>ecological metagenomes</taxon>
    </lineage>
</organism>
<dbReference type="InterPro" id="IPR034474">
    <property type="entry name" value="Methyltransferase_Class_D"/>
</dbReference>
<feature type="non-terminal residue" evidence="1">
    <location>
        <position position="1"/>
    </location>
</feature>
<evidence type="ECO:0000313" key="1">
    <source>
        <dbReference type="EMBL" id="GAH04317.1"/>
    </source>
</evidence>
<gene>
    <name evidence="1" type="ORF">S01H4_38068</name>
</gene>